<dbReference type="AlphaFoldDB" id="L8Y8Y7"/>
<evidence type="ECO:0000256" key="3">
    <source>
        <dbReference type="ARBA" id="ARBA00022833"/>
    </source>
</evidence>
<evidence type="ECO:0000256" key="2">
    <source>
        <dbReference type="ARBA" id="ARBA00022771"/>
    </source>
</evidence>
<feature type="compositionally biased region" description="Basic and acidic residues" evidence="5">
    <location>
        <begin position="182"/>
        <end position="202"/>
    </location>
</feature>
<feature type="compositionally biased region" description="Polar residues" evidence="5">
    <location>
        <begin position="1"/>
        <end position="16"/>
    </location>
</feature>
<keyword evidence="3" id="KW-0862">Zinc</keyword>
<dbReference type="InterPro" id="IPR036236">
    <property type="entry name" value="Znf_C2H2_sf"/>
</dbReference>
<feature type="region of interest" description="Disordered" evidence="5">
    <location>
        <begin position="182"/>
        <end position="245"/>
    </location>
</feature>
<sequence length="841" mass="98946">MIVSQIASQQASNGQRADSPDMLRSSSQDLRIERENSPGCGDDDSLAEASHSKKIKKLVLVKQNGYFQVKAPQEFVCDHCFGTYKTAYHLKRHSLIHTGERPFVCDMCDKRFIQKYHLVRHKRVHSGEKPYQSNQLSNFLMKLRIVWGQVMFDTTKHFSEGAIRRRNQERLKLQELEEERKKEKKREEEVAERKRKDEERKAQEKRKKARVRKRALKERDRHRQRKQKDKGKAEAPQEPDSSEEWEERKYLLAQRRGGGLRLLRVLLRKIAVRLFPNCSSVLVGTNLLRYHLCILAGSTQFNPQEVDDTGPKGNHVPGKTFETLEEEELNIQHLPNQEEMPEYEVTKSDNKRKQKMKKRTRAHLHISSHHLGKKKLRYSPRKERTGTLLTDGYNYNLSSDQNSLQITTIQDQSLEKDHYRSDKSCSSALSERDCDRKQKIYETDEFIDYLLNYYQTPEYARVCLEPAHMESPCQWERDVHTKGSGFQIHLRRHRHHSTSLNQMQNLERREQYQEDDYWSNICAQDPEHKPQKRENVGYAQESTDEFQNDCKDTASEAGDQLSPGGEKSHLLEKTYTHQVRGSEATRKSQVSSPCRSVSLELQLTDFLEEISSDSECFSETLSVNKEEEEKSVATYHSSPEKGSLDTDEILTCKQETRSSQQILYSEWKHDGEEKYSKYKLRTPGKRSKYELRYSWLESENSSIRDENNSKKREKVAPKYLFDEGYYYESSSGDLLEDITRKRRRFSSRTFNPKVNYRPSRVPITSSKSANAFYLGDGTKRRETLWKSEYYQDARRLQRHENSKDFMLSSGNYYIRHNVQEHIDCRSYVGNNYTSSLYFQMF</sequence>
<evidence type="ECO:0000313" key="7">
    <source>
        <dbReference type="EMBL" id="ELV10836.1"/>
    </source>
</evidence>
<dbReference type="SMART" id="SM00355">
    <property type="entry name" value="ZnF_C2H2"/>
    <property type="match status" value="2"/>
</dbReference>
<dbReference type="Pfam" id="PF00096">
    <property type="entry name" value="zf-C2H2"/>
    <property type="match status" value="1"/>
</dbReference>
<keyword evidence="7" id="KW-0808">Transferase</keyword>
<dbReference type="GO" id="GO:0016301">
    <property type="term" value="F:kinase activity"/>
    <property type="evidence" value="ECO:0007669"/>
    <property type="project" value="UniProtKB-KW"/>
</dbReference>
<dbReference type="EMBL" id="KB366463">
    <property type="protein sequence ID" value="ELV10836.1"/>
    <property type="molecule type" value="Genomic_DNA"/>
</dbReference>
<dbReference type="PROSITE" id="PS00028">
    <property type="entry name" value="ZINC_FINGER_C2H2_1"/>
    <property type="match status" value="2"/>
</dbReference>
<dbReference type="eggNOG" id="KOG2891">
    <property type="taxonomic scope" value="Eukaryota"/>
</dbReference>
<dbReference type="InterPro" id="IPR056852">
    <property type="entry name" value="AK17A/B"/>
</dbReference>
<dbReference type="PANTHER" id="PTHR12484:SF1">
    <property type="entry name" value="A-KINASE ANCHOR PROTEIN 17B"/>
    <property type="match status" value="1"/>
</dbReference>
<dbReference type="InParanoid" id="L8Y8Y7"/>
<evidence type="ECO:0000256" key="4">
    <source>
        <dbReference type="PROSITE-ProRule" id="PRU00042"/>
    </source>
</evidence>
<dbReference type="Proteomes" id="UP000011518">
    <property type="component" value="Unassembled WGS sequence"/>
</dbReference>
<reference evidence="8" key="1">
    <citation type="submission" date="2012-07" db="EMBL/GenBank/DDBJ databases">
        <title>Genome of the Chinese tree shrew, a rising model animal genetically related to primates.</title>
        <authorList>
            <person name="Zhang G."/>
            <person name="Fan Y."/>
            <person name="Yao Y."/>
            <person name="Huang Z."/>
        </authorList>
    </citation>
    <scope>NUCLEOTIDE SEQUENCE [LARGE SCALE GENOMIC DNA]</scope>
</reference>
<dbReference type="Pfam" id="PF25015">
    <property type="entry name" value="RBD_AKAP-17A"/>
    <property type="match status" value="1"/>
</dbReference>
<feature type="domain" description="C2H2-type" evidence="6">
    <location>
        <begin position="103"/>
        <end position="130"/>
    </location>
</feature>
<keyword evidence="2 4" id="KW-0863">Zinc-finger</keyword>
<keyword evidence="8" id="KW-1185">Reference proteome</keyword>
<dbReference type="STRING" id="246437.L8Y8Y7"/>
<name>L8Y8Y7_TUPCH</name>
<feature type="region of interest" description="Disordered" evidence="5">
    <location>
        <begin position="523"/>
        <end position="569"/>
    </location>
</feature>
<keyword evidence="1" id="KW-0479">Metal-binding</keyword>
<feature type="compositionally biased region" description="Basic residues" evidence="5">
    <location>
        <begin position="203"/>
        <end position="229"/>
    </location>
</feature>
<evidence type="ECO:0000259" key="6">
    <source>
        <dbReference type="PROSITE" id="PS50157"/>
    </source>
</evidence>
<dbReference type="Gene3D" id="3.30.160.60">
    <property type="entry name" value="Classic Zinc Finger"/>
    <property type="match status" value="2"/>
</dbReference>
<dbReference type="SUPFAM" id="SSF57667">
    <property type="entry name" value="beta-beta-alpha zinc fingers"/>
    <property type="match status" value="1"/>
</dbReference>
<dbReference type="FunFam" id="3.30.160.60:FF:000446">
    <property type="entry name" value="Zinc finger protein"/>
    <property type="match status" value="1"/>
</dbReference>
<evidence type="ECO:0000313" key="8">
    <source>
        <dbReference type="Proteomes" id="UP000011518"/>
    </source>
</evidence>
<protein>
    <submittedName>
        <fullName evidence="7">A-kinase anchor protein 17B</fullName>
    </submittedName>
</protein>
<feature type="compositionally biased region" description="Basic and acidic residues" evidence="5">
    <location>
        <begin position="525"/>
        <end position="535"/>
    </location>
</feature>
<dbReference type="PROSITE" id="PS50157">
    <property type="entry name" value="ZINC_FINGER_C2H2_2"/>
    <property type="match status" value="2"/>
</dbReference>
<keyword evidence="7" id="KW-0418">Kinase</keyword>
<feature type="region of interest" description="Disordered" evidence="5">
    <location>
        <begin position="1"/>
        <end position="26"/>
    </location>
</feature>
<gene>
    <name evidence="7" type="ORF">TREES_T100009515</name>
</gene>
<dbReference type="GO" id="GO:0008270">
    <property type="term" value="F:zinc ion binding"/>
    <property type="evidence" value="ECO:0007669"/>
    <property type="project" value="UniProtKB-KW"/>
</dbReference>
<evidence type="ECO:0000256" key="1">
    <source>
        <dbReference type="ARBA" id="ARBA00022723"/>
    </source>
</evidence>
<proteinExistence type="predicted"/>
<accession>L8Y8Y7</accession>
<dbReference type="PANTHER" id="PTHR12484">
    <property type="entry name" value="B-LYMPHOCYTE ANTIGEN-RELATED"/>
    <property type="match status" value="1"/>
</dbReference>
<organism evidence="7 8">
    <name type="scientific">Tupaia chinensis</name>
    <name type="common">Chinese tree shrew</name>
    <name type="synonym">Tupaia belangeri chinensis</name>
    <dbReference type="NCBI Taxonomy" id="246437"/>
    <lineage>
        <taxon>Eukaryota</taxon>
        <taxon>Metazoa</taxon>
        <taxon>Chordata</taxon>
        <taxon>Craniata</taxon>
        <taxon>Vertebrata</taxon>
        <taxon>Euteleostomi</taxon>
        <taxon>Mammalia</taxon>
        <taxon>Eutheria</taxon>
        <taxon>Euarchontoglires</taxon>
        <taxon>Scandentia</taxon>
        <taxon>Tupaiidae</taxon>
        <taxon>Tupaia</taxon>
    </lineage>
</organism>
<evidence type="ECO:0000256" key="5">
    <source>
        <dbReference type="SAM" id="MobiDB-lite"/>
    </source>
</evidence>
<reference evidence="8" key="2">
    <citation type="journal article" date="2013" name="Nat. Commun.">
        <title>Genome of the Chinese tree shrew.</title>
        <authorList>
            <person name="Fan Y."/>
            <person name="Huang Z.Y."/>
            <person name="Cao C.C."/>
            <person name="Chen C.S."/>
            <person name="Chen Y.X."/>
            <person name="Fan D.D."/>
            <person name="He J."/>
            <person name="Hou H.L."/>
            <person name="Hu L."/>
            <person name="Hu X.T."/>
            <person name="Jiang X.T."/>
            <person name="Lai R."/>
            <person name="Lang Y.S."/>
            <person name="Liang B."/>
            <person name="Liao S.G."/>
            <person name="Mu D."/>
            <person name="Ma Y.Y."/>
            <person name="Niu Y.Y."/>
            <person name="Sun X.Q."/>
            <person name="Xia J.Q."/>
            <person name="Xiao J."/>
            <person name="Xiong Z.Q."/>
            <person name="Xu L."/>
            <person name="Yang L."/>
            <person name="Zhang Y."/>
            <person name="Zhao W."/>
            <person name="Zhao X.D."/>
            <person name="Zheng Y.T."/>
            <person name="Zhou J.M."/>
            <person name="Zhu Y.B."/>
            <person name="Zhang G.J."/>
            <person name="Wang J."/>
            <person name="Yao Y.G."/>
        </authorList>
    </citation>
    <scope>NUCLEOTIDE SEQUENCE [LARGE SCALE GENOMIC DNA]</scope>
</reference>
<feature type="domain" description="C2H2-type" evidence="6">
    <location>
        <begin position="75"/>
        <end position="102"/>
    </location>
</feature>
<dbReference type="InterPro" id="IPR013087">
    <property type="entry name" value="Znf_C2H2_type"/>
</dbReference>